<evidence type="ECO:0000313" key="9">
    <source>
        <dbReference type="EMBL" id="QCI17969.1"/>
    </source>
</evidence>
<reference evidence="9 10" key="1">
    <citation type="submission" date="2018-12" db="EMBL/GenBank/DDBJ databases">
        <authorList>
            <person name="Chong R.A."/>
        </authorList>
    </citation>
    <scope>NUCLEOTIDE SEQUENCE [LARGE SCALE GENOMIC DNA]</scope>
    <source>
        <strain evidence="9 10">Ala</strain>
    </source>
</reference>
<dbReference type="AlphaFoldDB" id="A0A4D6XQJ3"/>
<evidence type="ECO:0000259" key="8">
    <source>
        <dbReference type="PROSITE" id="PS50076"/>
    </source>
</evidence>
<dbReference type="InterPro" id="IPR001623">
    <property type="entry name" value="DnaJ_domain"/>
</dbReference>
<gene>
    <name evidence="7 9" type="primary">hscB</name>
    <name evidence="9" type="ORF">D9V61_03060</name>
</gene>
<evidence type="ECO:0000256" key="5">
    <source>
        <dbReference type="ARBA" id="ARBA00025986"/>
    </source>
</evidence>
<dbReference type="InterPro" id="IPR036386">
    <property type="entry name" value="HscB_C_sf"/>
</dbReference>
<dbReference type="CDD" id="cd06257">
    <property type="entry name" value="DnaJ"/>
    <property type="match status" value="1"/>
</dbReference>
<dbReference type="PANTHER" id="PTHR14021:SF15">
    <property type="entry name" value="IRON-SULFUR CLUSTER CO-CHAPERONE PROTEIN HSCB"/>
    <property type="match status" value="1"/>
</dbReference>
<dbReference type="GO" id="GO:0044571">
    <property type="term" value="P:[2Fe-2S] cluster assembly"/>
    <property type="evidence" value="ECO:0007669"/>
    <property type="project" value="InterPro"/>
</dbReference>
<dbReference type="Pfam" id="PF07743">
    <property type="entry name" value="HSCB_C"/>
    <property type="match status" value="1"/>
</dbReference>
<evidence type="ECO:0000256" key="2">
    <source>
        <dbReference type="ARBA" id="ARBA00017570"/>
    </source>
</evidence>
<evidence type="ECO:0000313" key="10">
    <source>
        <dbReference type="Proteomes" id="UP000298660"/>
    </source>
</evidence>
<dbReference type="NCBIfam" id="TIGR00714">
    <property type="entry name" value="hscB"/>
    <property type="match status" value="1"/>
</dbReference>
<dbReference type="GO" id="GO:0051259">
    <property type="term" value="P:protein complex oligomerization"/>
    <property type="evidence" value="ECO:0007669"/>
    <property type="project" value="InterPro"/>
</dbReference>
<dbReference type="RefSeq" id="WP_158339749.1">
    <property type="nucleotide sequence ID" value="NZ_CP034891.1"/>
</dbReference>
<name>A0A4D6XQJ3_9GAMM</name>
<dbReference type="SUPFAM" id="SSF47144">
    <property type="entry name" value="HSC20 (HSCB), C-terminal oligomerisation domain"/>
    <property type="match status" value="1"/>
</dbReference>
<dbReference type="PROSITE" id="PS50076">
    <property type="entry name" value="DNAJ_2"/>
    <property type="match status" value="1"/>
</dbReference>
<comment type="similarity">
    <text evidence="1 7">Belongs to the HscB family.</text>
</comment>
<dbReference type="EMBL" id="CP034891">
    <property type="protein sequence ID" value="QCI17969.1"/>
    <property type="molecule type" value="Genomic_DNA"/>
</dbReference>
<feature type="domain" description="J" evidence="8">
    <location>
        <begin position="2"/>
        <end position="74"/>
    </location>
</feature>
<evidence type="ECO:0000256" key="3">
    <source>
        <dbReference type="ARBA" id="ARBA00023186"/>
    </source>
</evidence>
<protein>
    <recommendedName>
        <fullName evidence="2 7">Co-chaperone protein HscB</fullName>
    </recommendedName>
    <alternativeName>
        <fullName evidence="6 7">Hsc20</fullName>
    </alternativeName>
</protein>
<evidence type="ECO:0000256" key="1">
    <source>
        <dbReference type="ARBA" id="ARBA00010476"/>
    </source>
</evidence>
<evidence type="ECO:0000256" key="6">
    <source>
        <dbReference type="ARBA" id="ARBA00030734"/>
    </source>
</evidence>
<proteinExistence type="inferred from homology"/>
<dbReference type="Gene3D" id="1.10.287.110">
    <property type="entry name" value="DnaJ domain"/>
    <property type="match status" value="1"/>
</dbReference>
<comment type="subunit">
    <text evidence="5 7">Interacts with HscA and stimulates its ATPase activity. Interacts with IscU.</text>
</comment>
<keyword evidence="3 7" id="KW-0143">Chaperone</keyword>
<dbReference type="HAMAP" id="MF_00682">
    <property type="entry name" value="HscB"/>
    <property type="match status" value="1"/>
</dbReference>
<dbReference type="GO" id="GO:0051087">
    <property type="term" value="F:protein-folding chaperone binding"/>
    <property type="evidence" value="ECO:0007669"/>
    <property type="project" value="InterPro"/>
</dbReference>
<comment type="function">
    <text evidence="4 7">Co-chaperone involved in the maturation of iron-sulfur cluster-containing proteins. Seems to help targeting proteins to be folded toward HscA.</text>
</comment>
<sequence length="174" mass="21367">MNYFTLFNMPKKFKINKELLSKNFYKLQLQFHPDFFINDSESKKKIILEKSIQINKGYKTLKNFLSRAIYFLFLNGFKIKEETLLLKNNDFLIKYFSLYEELDNLKENNFDEKKLDRLIKKIEKKIIYCKNKIEMEFEKKQYEQVIKTISELLFLKKIKNNLKKEHSIYLRKMN</sequence>
<organism evidence="9 10">
    <name type="scientific">Buchnera aphidicola</name>
    <name type="common">Acyrthosiphon lactucae</name>
    <dbReference type="NCBI Taxonomy" id="1241832"/>
    <lineage>
        <taxon>Bacteria</taxon>
        <taxon>Pseudomonadati</taxon>
        <taxon>Pseudomonadota</taxon>
        <taxon>Gammaproteobacteria</taxon>
        <taxon>Enterobacterales</taxon>
        <taxon>Erwiniaceae</taxon>
        <taxon>Buchnera</taxon>
    </lineage>
</organism>
<dbReference type="GO" id="GO:0006457">
    <property type="term" value="P:protein folding"/>
    <property type="evidence" value="ECO:0007669"/>
    <property type="project" value="UniProtKB-UniRule"/>
</dbReference>
<accession>A0A4D6XQJ3</accession>
<dbReference type="SUPFAM" id="SSF46565">
    <property type="entry name" value="Chaperone J-domain"/>
    <property type="match status" value="1"/>
</dbReference>
<dbReference type="InterPro" id="IPR004640">
    <property type="entry name" value="HscB"/>
</dbReference>
<dbReference type="InterPro" id="IPR036869">
    <property type="entry name" value="J_dom_sf"/>
</dbReference>
<evidence type="ECO:0000256" key="4">
    <source>
        <dbReference type="ARBA" id="ARBA00025596"/>
    </source>
</evidence>
<reference evidence="9 10" key="2">
    <citation type="submission" date="2019-05" db="EMBL/GenBank/DDBJ databases">
        <title>Genome evolution of the obligate endosymbiont Buchnera aphidicola.</title>
        <authorList>
            <person name="Moran N.A."/>
        </authorList>
    </citation>
    <scope>NUCLEOTIDE SEQUENCE [LARGE SCALE GENOMIC DNA]</scope>
    <source>
        <strain evidence="9 10">Ala</strain>
    </source>
</reference>
<dbReference type="Proteomes" id="UP000298660">
    <property type="component" value="Chromosome"/>
</dbReference>
<dbReference type="OrthoDB" id="287587at2"/>
<dbReference type="GO" id="GO:0001671">
    <property type="term" value="F:ATPase activator activity"/>
    <property type="evidence" value="ECO:0007669"/>
    <property type="project" value="InterPro"/>
</dbReference>
<dbReference type="SMART" id="SM00271">
    <property type="entry name" value="DnaJ"/>
    <property type="match status" value="1"/>
</dbReference>
<dbReference type="PANTHER" id="PTHR14021">
    <property type="entry name" value="IRON-SULFUR CLUSTER CO-CHAPERONE PROTEIN HSCB"/>
    <property type="match status" value="1"/>
</dbReference>
<dbReference type="InterPro" id="IPR009073">
    <property type="entry name" value="HscB_oligo_C"/>
</dbReference>
<dbReference type="Gene3D" id="1.20.1280.20">
    <property type="entry name" value="HscB, C-terminal domain"/>
    <property type="match status" value="1"/>
</dbReference>
<evidence type="ECO:0000256" key="7">
    <source>
        <dbReference type="HAMAP-Rule" id="MF_00682"/>
    </source>
</evidence>